<reference evidence="1 2" key="1">
    <citation type="submission" date="2019-01" db="EMBL/GenBank/DDBJ databases">
        <authorList>
            <consortium name="Pathogen Informatics"/>
        </authorList>
    </citation>
    <scope>NUCLEOTIDE SEQUENCE [LARGE SCALE GENOMIC DNA]</scope>
    <source>
        <strain evidence="1 2">NCTC10125</strain>
    </source>
</reference>
<dbReference type="EMBL" id="LR214971">
    <property type="protein sequence ID" value="VEU61730.1"/>
    <property type="molecule type" value="Genomic_DNA"/>
</dbReference>
<proteinExistence type="predicted"/>
<organism evidence="1 2">
    <name type="scientific">Mesomycoplasma dispar</name>
    <dbReference type="NCBI Taxonomy" id="86660"/>
    <lineage>
        <taxon>Bacteria</taxon>
        <taxon>Bacillati</taxon>
        <taxon>Mycoplasmatota</taxon>
        <taxon>Mycoplasmoidales</taxon>
        <taxon>Metamycoplasmataceae</taxon>
        <taxon>Mesomycoplasma</taxon>
    </lineage>
</organism>
<evidence type="ECO:0000313" key="1">
    <source>
        <dbReference type="EMBL" id="VEU61730.1"/>
    </source>
</evidence>
<protein>
    <submittedName>
        <fullName evidence="1">Uncharacterized protein</fullName>
    </submittedName>
</protein>
<gene>
    <name evidence="1" type="ORF">NCTC10125_00360</name>
</gene>
<dbReference type="Proteomes" id="UP000289629">
    <property type="component" value="Chromosome"/>
</dbReference>
<sequence length="38" mass="4633">MPFELEAEKIVNKYADYKKLKKEDFYNEISHIKICKLI</sequence>
<evidence type="ECO:0000313" key="2">
    <source>
        <dbReference type="Proteomes" id="UP000289629"/>
    </source>
</evidence>
<dbReference type="AlphaFoldDB" id="A0AAJ5NMH1"/>
<name>A0AAJ5NMH1_9BACT</name>
<accession>A0AAJ5NMH1</accession>